<dbReference type="PROSITE" id="PS00061">
    <property type="entry name" value="ADH_SHORT"/>
    <property type="match status" value="1"/>
</dbReference>
<dbReference type="InterPro" id="IPR002347">
    <property type="entry name" value="SDR_fam"/>
</dbReference>
<dbReference type="Gene3D" id="3.40.50.720">
    <property type="entry name" value="NAD(P)-binding Rossmann-like Domain"/>
    <property type="match status" value="1"/>
</dbReference>
<dbReference type="PANTHER" id="PTHR48107:SF26">
    <property type="entry name" value="OXIDOREDUCTASE, SHORT-CHAIN DEHYDROGENASE_REDUCTASE FAMILY (AFU_ORTHOLOGUE AFUA_4G05870)"/>
    <property type="match status" value="1"/>
</dbReference>
<proteinExistence type="inferred from homology"/>
<dbReference type="CDD" id="cd05355">
    <property type="entry name" value="SDR_c1"/>
    <property type="match status" value="1"/>
</dbReference>
<comment type="caution">
    <text evidence="5">The sequence shown here is derived from an EMBL/GenBank/DDBJ whole genome shotgun (WGS) entry which is preliminary data.</text>
</comment>
<feature type="region of interest" description="Disordered" evidence="4">
    <location>
        <begin position="1"/>
        <end position="41"/>
    </location>
</feature>
<dbReference type="Proteomes" id="UP001212841">
    <property type="component" value="Unassembled WGS sequence"/>
</dbReference>
<evidence type="ECO:0000313" key="6">
    <source>
        <dbReference type="Proteomes" id="UP001212841"/>
    </source>
</evidence>
<evidence type="ECO:0000256" key="3">
    <source>
        <dbReference type="ARBA" id="ARBA00023002"/>
    </source>
</evidence>
<dbReference type="Pfam" id="PF13561">
    <property type="entry name" value="adh_short_C2"/>
    <property type="match status" value="1"/>
</dbReference>
<dbReference type="FunFam" id="3.40.50.720:FF:000084">
    <property type="entry name" value="Short-chain dehydrogenase reductase"/>
    <property type="match status" value="1"/>
</dbReference>
<dbReference type="PANTHER" id="PTHR48107">
    <property type="entry name" value="NADPH-DEPENDENT ALDEHYDE REDUCTASE-LIKE PROTEIN, CHLOROPLASTIC-RELATED"/>
    <property type="match status" value="1"/>
</dbReference>
<accession>A0AAD5X418</accession>
<organism evidence="5 6">
    <name type="scientific">Rhizophlyctis rosea</name>
    <dbReference type="NCBI Taxonomy" id="64517"/>
    <lineage>
        <taxon>Eukaryota</taxon>
        <taxon>Fungi</taxon>
        <taxon>Fungi incertae sedis</taxon>
        <taxon>Chytridiomycota</taxon>
        <taxon>Chytridiomycota incertae sedis</taxon>
        <taxon>Chytridiomycetes</taxon>
        <taxon>Rhizophlyctidales</taxon>
        <taxon>Rhizophlyctidaceae</taxon>
        <taxon>Rhizophlyctis</taxon>
    </lineage>
</organism>
<keyword evidence="3" id="KW-0560">Oxidoreductase</keyword>
<dbReference type="PRINTS" id="PR00081">
    <property type="entry name" value="GDHRDH"/>
</dbReference>
<dbReference type="EMBL" id="JADGJD010000724">
    <property type="protein sequence ID" value="KAJ3048876.1"/>
    <property type="molecule type" value="Genomic_DNA"/>
</dbReference>
<keyword evidence="6" id="KW-1185">Reference proteome</keyword>
<dbReference type="AlphaFoldDB" id="A0AAD5X418"/>
<evidence type="ECO:0000313" key="5">
    <source>
        <dbReference type="EMBL" id="KAJ3048876.1"/>
    </source>
</evidence>
<name>A0AAD5X418_9FUNG</name>
<protein>
    <submittedName>
        <fullName evidence="5">Uncharacterized protein</fullName>
    </submittedName>
</protein>
<dbReference type="PRINTS" id="PR00080">
    <property type="entry name" value="SDRFAMILY"/>
</dbReference>
<evidence type="ECO:0000256" key="1">
    <source>
        <dbReference type="ARBA" id="ARBA00006484"/>
    </source>
</evidence>
<dbReference type="InterPro" id="IPR020904">
    <property type="entry name" value="Sc_DH/Rdtase_CS"/>
</dbReference>
<gene>
    <name evidence="5" type="ORF">HK097_010122</name>
</gene>
<dbReference type="InterPro" id="IPR036291">
    <property type="entry name" value="NAD(P)-bd_dom_sf"/>
</dbReference>
<reference evidence="5" key="1">
    <citation type="submission" date="2020-05" db="EMBL/GenBank/DDBJ databases">
        <title>Phylogenomic resolution of chytrid fungi.</title>
        <authorList>
            <person name="Stajich J.E."/>
            <person name="Amses K."/>
            <person name="Simmons R."/>
            <person name="Seto K."/>
            <person name="Myers J."/>
            <person name="Bonds A."/>
            <person name="Quandt C.A."/>
            <person name="Barry K."/>
            <person name="Liu P."/>
            <person name="Grigoriev I."/>
            <person name="Longcore J.E."/>
            <person name="James T.Y."/>
        </authorList>
    </citation>
    <scope>NUCLEOTIDE SEQUENCE</scope>
    <source>
        <strain evidence="5">JEL0318</strain>
    </source>
</reference>
<feature type="compositionally biased region" description="Polar residues" evidence="4">
    <location>
        <begin position="1"/>
        <end position="32"/>
    </location>
</feature>
<keyword evidence="2" id="KW-0521">NADP</keyword>
<sequence length="303" mass="32558">MPSQVDQFQQGHQAPMQSQPHPGLQSKMNPQPVSDALPKDGDSVTVESYRAAGKLEGKVALITGGDSGIGRAVANLYALEGADVAINYLPAEESDAQEVKKIVEKAGRRALLIPADLGGGEKVCKEIIDKVVQTFGRLDILVNNAAEQHEKESLEELTEAQIRRTFEVNIFPHFYLSKHALPHLKRGSTIINCASVNHYKGHPTLLDYTSTKGAIVAYTRSLALALAEKGIRVNAVAPGPIWTPLIVSTMTEESKKTFGTTVPLKRPGQPVEVATCFVFLASNDSSYITGQTLHPNGGAVVNA</sequence>
<comment type="similarity">
    <text evidence="1">Belongs to the short-chain dehydrogenases/reductases (SDR) family.</text>
</comment>
<dbReference type="GO" id="GO:0016614">
    <property type="term" value="F:oxidoreductase activity, acting on CH-OH group of donors"/>
    <property type="evidence" value="ECO:0007669"/>
    <property type="project" value="UniProtKB-ARBA"/>
</dbReference>
<evidence type="ECO:0000256" key="2">
    <source>
        <dbReference type="ARBA" id="ARBA00022857"/>
    </source>
</evidence>
<dbReference type="SUPFAM" id="SSF51735">
    <property type="entry name" value="NAD(P)-binding Rossmann-fold domains"/>
    <property type="match status" value="1"/>
</dbReference>
<evidence type="ECO:0000256" key="4">
    <source>
        <dbReference type="SAM" id="MobiDB-lite"/>
    </source>
</evidence>